<gene>
    <name evidence="5" type="ORF">FHR83_005535</name>
</gene>
<evidence type="ECO:0000259" key="4">
    <source>
        <dbReference type="PROSITE" id="PS51898"/>
    </source>
</evidence>
<evidence type="ECO:0000313" key="5">
    <source>
        <dbReference type="EMBL" id="MBB3097851.1"/>
    </source>
</evidence>
<dbReference type="EMBL" id="JACHXF010000012">
    <property type="protein sequence ID" value="MBB3097851.1"/>
    <property type="molecule type" value="Genomic_DNA"/>
</dbReference>
<dbReference type="Gene3D" id="1.10.443.10">
    <property type="entry name" value="Intergrase catalytic core"/>
    <property type="match status" value="1"/>
</dbReference>
<dbReference type="PANTHER" id="PTHR30349">
    <property type="entry name" value="PHAGE INTEGRASE-RELATED"/>
    <property type="match status" value="1"/>
</dbReference>
<dbReference type="AlphaFoldDB" id="A0A7W5AKN1"/>
<dbReference type="GO" id="GO:0006310">
    <property type="term" value="P:DNA recombination"/>
    <property type="evidence" value="ECO:0007669"/>
    <property type="project" value="UniProtKB-KW"/>
</dbReference>
<evidence type="ECO:0000313" key="6">
    <source>
        <dbReference type="Proteomes" id="UP000590749"/>
    </source>
</evidence>
<evidence type="ECO:0000256" key="3">
    <source>
        <dbReference type="ARBA" id="ARBA00023172"/>
    </source>
</evidence>
<dbReference type="InterPro" id="IPR010998">
    <property type="entry name" value="Integrase_recombinase_N"/>
</dbReference>
<keyword evidence="3" id="KW-0233">DNA recombination</keyword>
<evidence type="ECO:0000256" key="1">
    <source>
        <dbReference type="ARBA" id="ARBA00008857"/>
    </source>
</evidence>
<dbReference type="Proteomes" id="UP000590749">
    <property type="component" value="Unassembled WGS sequence"/>
</dbReference>
<keyword evidence="6" id="KW-1185">Reference proteome</keyword>
<dbReference type="PANTHER" id="PTHR30349:SF41">
    <property type="entry name" value="INTEGRASE_RECOMBINASE PROTEIN MJ0367-RELATED"/>
    <property type="match status" value="1"/>
</dbReference>
<dbReference type="PROSITE" id="PS51898">
    <property type="entry name" value="TYR_RECOMBINASE"/>
    <property type="match status" value="1"/>
</dbReference>
<dbReference type="InterPro" id="IPR011010">
    <property type="entry name" value="DNA_brk_join_enz"/>
</dbReference>
<evidence type="ECO:0000256" key="2">
    <source>
        <dbReference type="ARBA" id="ARBA00023125"/>
    </source>
</evidence>
<dbReference type="InterPro" id="IPR050090">
    <property type="entry name" value="Tyrosine_recombinase_XerCD"/>
</dbReference>
<dbReference type="Gene3D" id="1.10.150.130">
    <property type="match status" value="1"/>
</dbReference>
<accession>A0A7W5AKN1</accession>
<organism evidence="5 6">
    <name type="scientific">Actinoplanes campanulatus</name>
    <dbReference type="NCBI Taxonomy" id="113559"/>
    <lineage>
        <taxon>Bacteria</taxon>
        <taxon>Bacillati</taxon>
        <taxon>Actinomycetota</taxon>
        <taxon>Actinomycetes</taxon>
        <taxon>Micromonosporales</taxon>
        <taxon>Micromonosporaceae</taxon>
        <taxon>Actinoplanes</taxon>
    </lineage>
</organism>
<dbReference type="GO" id="GO:0003677">
    <property type="term" value="F:DNA binding"/>
    <property type="evidence" value="ECO:0007669"/>
    <property type="project" value="UniProtKB-KW"/>
</dbReference>
<proteinExistence type="inferred from homology"/>
<name>A0A7W5AKN1_9ACTN</name>
<dbReference type="Pfam" id="PF00589">
    <property type="entry name" value="Phage_integrase"/>
    <property type="match status" value="1"/>
</dbReference>
<comment type="similarity">
    <text evidence="1">Belongs to the 'phage' integrase family.</text>
</comment>
<comment type="caution">
    <text evidence="5">The sequence shown here is derived from an EMBL/GenBank/DDBJ whole genome shotgun (WGS) entry which is preliminary data.</text>
</comment>
<dbReference type="InterPro" id="IPR013762">
    <property type="entry name" value="Integrase-like_cat_sf"/>
</dbReference>
<keyword evidence="2" id="KW-0238">DNA-binding</keyword>
<dbReference type="CDD" id="cd00397">
    <property type="entry name" value="DNA_BRE_C"/>
    <property type="match status" value="1"/>
</dbReference>
<protein>
    <submittedName>
        <fullName evidence="5">Integrase</fullName>
    </submittedName>
</protein>
<reference evidence="5 6" key="1">
    <citation type="submission" date="2020-08" db="EMBL/GenBank/DDBJ databases">
        <title>Genomic Encyclopedia of Type Strains, Phase III (KMG-III): the genomes of soil and plant-associated and newly described type strains.</title>
        <authorList>
            <person name="Whitman W."/>
        </authorList>
    </citation>
    <scope>NUCLEOTIDE SEQUENCE [LARGE SCALE GENOMIC DNA]</scope>
    <source>
        <strain evidence="5 6">CECT 3287</strain>
    </source>
</reference>
<dbReference type="RefSeq" id="WP_229794777.1">
    <property type="nucleotide sequence ID" value="NZ_BMPW01000009.1"/>
</dbReference>
<sequence length="375" mass="42092">MNQPDTDSTDPNEANIALVNALMAQLNVTRDQLDRAGMTPIRPVPTFTEYIPQVRAAVTAGTLRAYDTYWQRISTHWGDRRLNEPTPTEIKELAQLARQNAITRRNSRGGGSAAEHLIAALRCIYQHAINDRLLGANDNPAARVRKPRRQPSLREALPERAIADIVKVTSETGNDPELDLLILRLHLETACRQGGALHAHRHDLDTDQCLIRLHEKGQTQRWQPISPTLTRALVAHFDTRGDGNPASQILRYRNGRPVGKRRYDNIWKRIRTHLRWADTHQISAHWLRHTTLTWVERHFGQSIAQRYAGHTDSSRQATISVYTKATQAEVAQALSALTGETHPLATAEHMTALLTARFLQTAHDGATTSAEASPR</sequence>
<dbReference type="GO" id="GO:0015074">
    <property type="term" value="P:DNA integration"/>
    <property type="evidence" value="ECO:0007669"/>
    <property type="project" value="InterPro"/>
</dbReference>
<dbReference type="InterPro" id="IPR002104">
    <property type="entry name" value="Integrase_catalytic"/>
</dbReference>
<feature type="domain" description="Tyr recombinase" evidence="4">
    <location>
        <begin position="152"/>
        <end position="335"/>
    </location>
</feature>
<dbReference type="SUPFAM" id="SSF56349">
    <property type="entry name" value="DNA breaking-rejoining enzymes"/>
    <property type="match status" value="1"/>
</dbReference>